<organism evidence="1 2">
    <name type="scientific">Coniosporium uncinatum</name>
    <dbReference type="NCBI Taxonomy" id="93489"/>
    <lineage>
        <taxon>Eukaryota</taxon>
        <taxon>Fungi</taxon>
        <taxon>Dikarya</taxon>
        <taxon>Ascomycota</taxon>
        <taxon>Pezizomycotina</taxon>
        <taxon>Dothideomycetes</taxon>
        <taxon>Dothideomycetes incertae sedis</taxon>
        <taxon>Coniosporium</taxon>
    </lineage>
</organism>
<name>A0ACC3CUM0_9PEZI</name>
<protein>
    <submittedName>
        <fullName evidence="1">Uncharacterized protein</fullName>
    </submittedName>
</protein>
<sequence>MVHDLAIHVPVIALFSNSDSEGVVHAAGSLLQHLAVPTENKSLLGGDAVNVCVKQLFLENENLQYVSLRVLRQLARGSKGNSKLLIDECPFTHASVLDRIISLGQGGASQGKKALLQAEIARTVVSLCREFKVSDLDDQQEDMKICQERLLSHVGLADPLVAATEAKLSPFTVSEAWFGLALLSHSARGAQEVYRAIKSRTSLDTIFSILRETSVATPSILEAEANAEARAENGAKGGSKDTANALLMASLLLRHL</sequence>
<proteinExistence type="predicted"/>
<accession>A0ACC3CUM0</accession>
<gene>
    <name evidence="1" type="ORF">LTS18_014880</name>
</gene>
<comment type="caution">
    <text evidence="1">The sequence shown here is derived from an EMBL/GenBank/DDBJ whole genome shotgun (WGS) entry which is preliminary data.</text>
</comment>
<keyword evidence="2" id="KW-1185">Reference proteome</keyword>
<reference evidence="1" key="1">
    <citation type="submission" date="2024-09" db="EMBL/GenBank/DDBJ databases">
        <title>Black Yeasts Isolated from many extreme environments.</title>
        <authorList>
            <person name="Coleine C."/>
            <person name="Stajich J.E."/>
            <person name="Selbmann L."/>
        </authorList>
    </citation>
    <scope>NUCLEOTIDE SEQUENCE</scope>
    <source>
        <strain evidence="1">CCFEE 5737</strain>
    </source>
</reference>
<evidence type="ECO:0000313" key="2">
    <source>
        <dbReference type="Proteomes" id="UP001186974"/>
    </source>
</evidence>
<dbReference type="Proteomes" id="UP001186974">
    <property type="component" value="Unassembled WGS sequence"/>
</dbReference>
<feature type="non-terminal residue" evidence="1">
    <location>
        <position position="256"/>
    </location>
</feature>
<evidence type="ECO:0000313" key="1">
    <source>
        <dbReference type="EMBL" id="KAK3044981.1"/>
    </source>
</evidence>
<dbReference type="EMBL" id="JAWDJW010011185">
    <property type="protein sequence ID" value="KAK3044981.1"/>
    <property type="molecule type" value="Genomic_DNA"/>
</dbReference>